<dbReference type="OrthoDB" id="4913at2"/>
<keyword evidence="10" id="KW-1185">Reference proteome</keyword>
<dbReference type="eggNOG" id="COG2045">
    <property type="taxonomic scope" value="Bacteria"/>
</dbReference>
<comment type="cofactor">
    <cofactor evidence="1 8">
        <name>Mg(2+)</name>
        <dbReference type="ChEBI" id="CHEBI:18420"/>
    </cofactor>
</comment>
<dbReference type="PANTHER" id="PTHR37311">
    <property type="entry name" value="2-PHOSPHOSULFOLACTATE PHOSPHATASE-RELATED"/>
    <property type="match status" value="1"/>
</dbReference>
<proteinExistence type="inferred from homology"/>
<dbReference type="HOGENOM" id="CLU_070028_0_0_9"/>
<evidence type="ECO:0000313" key="10">
    <source>
        <dbReference type="Proteomes" id="UP000029669"/>
    </source>
</evidence>
<dbReference type="SUPFAM" id="SSF142823">
    <property type="entry name" value="ComB-like"/>
    <property type="match status" value="1"/>
</dbReference>
<dbReference type="Pfam" id="PF04029">
    <property type="entry name" value="2-ph_phosp"/>
    <property type="match status" value="1"/>
</dbReference>
<keyword evidence="5 8" id="KW-0378">Hydrolase</keyword>
<dbReference type="EMBL" id="CP009170">
    <property type="protein sequence ID" value="AIS52952.1"/>
    <property type="molecule type" value="Genomic_DNA"/>
</dbReference>
<dbReference type="InterPro" id="IPR036702">
    <property type="entry name" value="ComB-like_sf"/>
</dbReference>
<dbReference type="InterPro" id="IPR005238">
    <property type="entry name" value="ComB-like"/>
</dbReference>
<sequence length="241" mass="27288">MFLQTFETYNSINERELKDKNVVVIDTLRATSVITTALYNGAKEIIPVSEVEEAIELVKSLDKKTYLLAGERNSTKIEGFDLSNSPLEYTREKVENKTIIFTTTNGTKALKKVSLADNVILGCLLNASAVADYIFKEGKDTIIVCAGTEGKFSFDDIITAGVIYKKLSDLMEFESDDLSKASYFLYKPYEENLYEVMKHGYHFKRLKELGYDEDIDFCLTVDKFCIVPKLINGVIRKSEDL</sequence>
<dbReference type="KEGG" id="tki:TKV_c18010"/>
<evidence type="ECO:0000256" key="3">
    <source>
        <dbReference type="ARBA" id="ARBA00012953"/>
    </source>
</evidence>
<evidence type="ECO:0000256" key="6">
    <source>
        <dbReference type="ARBA" id="ARBA00022842"/>
    </source>
</evidence>
<dbReference type="AlphaFoldDB" id="A0A097AT30"/>
<organism evidence="9 10">
    <name type="scientific">Thermoanaerobacter kivui</name>
    <name type="common">Acetogenium kivui</name>
    <dbReference type="NCBI Taxonomy" id="2325"/>
    <lineage>
        <taxon>Bacteria</taxon>
        <taxon>Bacillati</taxon>
        <taxon>Bacillota</taxon>
        <taxon>Clostridia</taxon>
        <taxon>Thermoanaerobacterales</taxon>
        <taxon>Thermoanaerobacteraceae</taxon>
        <taxon>Thermoanaerobacter</taxon>
    </lineage>
</organism>
<dbReference type="Proteomes" id="UP000029669">
    <property type="component" value="Chromosome"/>
</dbReference>
<comment type="similarity">
    <text evidence="2 8">Belongs to the ComB family.</text>
</comment>
<evidence type="ECO:0000256" key="1">
    <source>
        <dbReference type="ARBA" id="ARBA00001946"/>
    </source>
</evidence>
<dbReference type="Gene3D" id="3.90.1560.10">
    <property type="entry name" value="ComB-like"/>
    <property type="match status" value="1"/>
</dbReference>
<keyword evidence="6 8" id="KW-0460">Magnesium</keyword>
<dbReference type="RefSeq" id="WP_049685609.1">
    <property type="nucleotide sequence ID" value="NZ_CP009170.1"/>
</dbReference>
<dbReference type="GO" id="GO:0050532">
    <property type="term" value="F:2-phosphosulfolactate phosphatase activity"/>
    <property type="evidence" value="ECO:0007669"/>
    <property type="project" value="UniProtKB-UniRule"/>
</dbReference>
<dbReference type="FunFam" id="3.90.1560.10:FF:000001">
    <property type="entry name" value="Probable 2-phosphosulfolactate phosphatase"/>
    <property type="match status" value="1"/>
</dbReference>
<reference evidence="10" key="1">
    <citation type="journal article" date="2015" name="Genome Announc.">
        <title>Whole-Genome Sequences of 80 Environmental and Clinical Isolates of Burkholderia pseudomallei.</title>
        <authorList>
            <person name="Johnson S.L."/>
            <person name="Baker A.L."/>
            <person name="Chain P.S."/>
            <person name="Currie B.J."/>
            <person name="Daligault H.E."/>
            <person name="Davenport K.W."/>
            <person name="Davis C.B."/>
            <person name="Inglis T.J."/>
            <person name="Kaestli M."/>
            <person name="Koren S."/>
            <person name="Mayo M."/>
            <person name="Merritt A.J."/>
            <person name="Price E.P."/>
            <person name="Sarovich D.S."/>
            <person name="Warner J."/>
            <person name="Rosovitz M.J."/>
        </authorList>
    </citation>
    <scope>NUCLEOTIDE SEQUENCE [LARGE SCALE GENOMIC DNA]</scope>
    <source>
        <strain evidence="10">DSM 2030</strain>
    </source>
</reference>
<dbReference type="PANTHER" id="PTHR37311:SF1">
    <property type="entry name" value="2-PHOSPHOSULFOLACTATE PHOSPHATASE-RELATED"/>
    <property type="match status" value="1"/>
</dbReference>
<evidence type="ECO:0000313" key="9">
    <source>
        <dbReference type="EMBL" id="AIS52952.1"/>
    </source>
</evidence>
<dbReference type="GO" id="GO:0050545">
    <property type="term" value="F:sulfopyruvate decarboxylase activity"/>
    <property type="evidence" value="ECO:0007669"/>
    <property type="project" value="TreeGrafter"/>
</dbReference>
<dbReference type="STRING" id="2325.TKV_c18010"/>
<dbReference type="NCBIfam" id="NF002054">
    <property type="entry name" value="PRK00886.1-3"/>
    <property type="match status" value="1"/>
</dbReference>
<protein>
    <recommendedName>
        <fullName evidence="4 8">Probable 2-phosphosulfolactate phosphatase</fullName>
        <ecNumber evidence="3 8">3.1.3.71</ecNumber>
    </recommendedName>
</protein>
<evidence type="ECO:0000256" key="2">
    <source>
        <dbReference type="ARBA" id="ARBA00009997"/>
    </source>
</evidence>
<dbReference type="HAMAP" id="MF_00490">
    <property type="entry name" value="ComB"/>
    <property type="match status" value="1"/>
</dbReference>
<evidence type="ECO:0000256" key="4">
    <source>
        <dbReference type="ARBA" id="ARBA00021948"/>
    </source>
</evidence>
<evidence type="ECO:0000256" key="7">
    <source>
        <dbReference type="ARBA" id="ARBA00033711"/>
    </source>
</evidence>
<accession>A0A097AT30</accession>
<dbReference type="EC" id="3.1.3.71" evidence="3 8"/>
<evidence type="ECO:0000256" key="8">
    <source>
        <dbReference type="HAMAP-Rule" id="MF_00490"/>
    </source>
</evidence>
<comment type="catalytic activity">
    <reaction evidence="7 8">
        <text>(2R)-O-phospho-3-sulfolactate + H2O = (2R)-3-sulfolactate + phosphate</text>
        <dbReference type="Rhea" id="RHEA:23416"/>
        <dbReference type="ChEBI" id="CHEBI:15377"/>
        <dbReference type="ChEBI" id="CHEBI:15597"/>
        <dbReference type="ChEBI" id="CHEBI:43474"/>
        <dbReference type="ChEBI" id="CHEBI:58738"/>
        <dbReference type="EC" id="3.1.3.71"/>
    </reaction>
</comment>
<name>A0A097AT30_THEKI</name>
<evidence type="ECO:0000256" key="5">
    <source>
        <dbReference type="ARBA" id="ARBA00022801"/>
    </source>
</evidence>
<gene>
    <name evidence="8 9" type="primary">comB</name>
    <name evidence="9" type="ORF">TKV_c18010</name>
</gene>
<dbReference type="GO" id="GO:0000287">
    <property type="term" value="F:magnesium ion binding"/>
    <property type="evidence" value="ECO:0007669"/>
    <property type="project" value="UniProtKB-UniRule"/>
</dbReference>